<keyword evidence="1" id="KW-0028">Amino-acid biosynthesis</keyword>
<comment type="caution">
    <text evidence="5">The sequence shown here is derived from an EMBL/GenBank/DDBJ whole genome shotgun (WGS) entry which is preliminary data.</text>
</comment>
<dbReference type="SUPFAM" id="SSF56235">
    <property type="entry name" value="N-terminal nucleophile aminohydrolases (Ntn hydrolases)"/>
    <property type="match status" value="1"/>
</dbReference>
<name>A0AAV8YTJ2_9CUCU</name>
<gene>
    <name evidence="5" type="ORF">NQ318_014904</name>
</gene>
<evidence type="ECO:0000259" key="4">
    <source>
        <dbReference type="PROSITE" id="PS51278"/>
    </source>
</evidence>
<reference evidence="5" key="1">
    <citation type="journal article" date="2023" name="Insect Mol. Biol.">
        <title>Genome sequencing provides insights into the evolution of gene families encoding plant cell wall-degrading enzymes in longhorned beetles.</title>
        <authorList>
            <person name="Shin N.R."/>
            <person name="Okamura Y."/>
            <person name="Kirsch R."/>
            <person name="Pauchet Y."/>
        </authorList>
    </citation>
    <scope>NUCLEOTIDE SEQUENCE</scope>
    <source>
        <strain evidence="5">AMC_N1</strain>
    </source>
</reference>
<dbReference type="EMBL" id="JAPWTK010000044">
    <property type="protein sequence ID" value="KAJ8954792.1"/>
    <property type="molecule type" value="Genomic_DNA"/>
</dbReference>
<dbReference type="Pfam" id="PF13537">
    <property type="entry name" value="GATase_7"/>
    <property type="match status" value="1"/>
</dbReference>
<proteinExistence type="predicted"/>
<dbReference type="PROSITE" id="PS51278">
    <property type="entry name" value="GATASE_TYPE_2"/>
    <property type="match status" value="1"/>
</dbReference>
<dbReference type="AlphaFoldDB" id="A0AAV8YTJ2"/>
<keyword evidence="3" id="KW-0315">Glutamine amidotransferase</keyword>
<dbReference type="PANTHER" id="PTHR45937:SF1">
    <property type="entry name" value="ASPARAGINE SYNTHETASE DOMAIN-CONTAINING PROTEIN 1"/>
    <property type="match status" value="1"/>
</dbReference>
<evidence type="ECO:0000256" key="3">
    <source>
        <dbReference type="ARBA" id="ARBA00022962"/>
    </source>
</evidence>
<keyword evidence="2" id="KW-0061">Asparagine biosynthesis</keyword>
<dbReference type="InterPro" id="IPR029055">
    <property type="entry name" value="Ntn_hydrolases_N"/>
</dbReference>
<evidence type="ECO:0000256" key="1">
    <source>
        <dbReference type="ARBA" id="ARBA00022605"/>
    </source>
</evidence>
<dbReference type="InterPro" id="IPR017932">
    <property type="entry name" value="GATase_2_dom"/>
</dbReference>
<dbReference type="PANTHER" id="PTHR45937">
    <property type="entry name" value="ASPARAGINE SYNTHETASE DOMAIN-CONTAINING PROTEIN 1"/>
    <property type="match status" value="1"/>
</dbReference>
<dbReference type="GO" id="GO:0006529">
    <property type="term" value="P:asparagine biosynthetic process"/>
    <property type="evidence" value="ECO:0007669"/>
    <property type="project" value="UniProtKB-KW"/>
</dbReference>
<evidence type="ECO:0000313" key="5">
    <source>
        <dbReference type="EMBL" id="KAJ8954792.1"/>
    </source>
</evidence>
<sequence>MCGIICIVSSQNSSTNLLEIFENFKQNLLRRGPDSLNFEKYRSENYDILFAATVLWLQGKCITVQPLYDDNSVFIYNGDVFGGISDDSRREFGDTKIIFELLRDTKSIPKTLSKLHGPYAFVYFDKQNQKLYFGRDLLPVWQKRTSEYDFIELPSIGTFCLDLETDKMFVVPWEYQNQNFASKLAEVKSFLNRDIFIMDELGSKGQITFLEPNIEQLYLLSQIKRCSN</sequence>
<dbReference type="Proteomes" id="UP001162162">
    <property type="component" value="Unassembled WGS sequence"/>
</dbReference>
<organism evidence="5 6">
    <name type="scientific">Aromia moschata</name>
    <dbReference type="NCBI Taxonomy" id="1265417"/>
    <lineage>
        <taxon>Eukaryota</taxon>
        <taxon>Metazoa</taxon>
        <taxon>Ecdysozoa</taxon>
        <taxon>Arthropoda</taxon>
        <taxon>Hexapoda</taxon>
        <taxon>Insecta</taxon>
        <taxon>Pterygota</taxon>
        <taxon>Neoptera</taxon>
        <taxon>Endopterygota</taxon>
        <taxon>Coleoptera</taxon>
        <taxon>Polyphaga</taxon>
        <taxon>Cucujiformia</taxon>
        <taxon>Chrysomeloidea</taxon>
        <taxon>Cerambycidae</taxon>
        <taxon>Cerambycinae</taxon>
        <taxon>Callichromatini</taxon>
        <taxon>Aromia</taxon>
    </lineage>
</organism>
<protein>
    <recommendedName>
        <fullName evidence="4">Glutamine amidotransferase type-2 domain-containing protein</fullName>
    </recommendedName>
</protein>
<dbReference type="InterPro" id="IPR051857">
    <property type="entry name" value="Asn_synthetase_domain"/>
</dbReference>
<keyword evidence="6" id="KW-1185">Reference proteome</keyword>
<evidence type="ECO:0000313" key="6">
    <source>
        <dbReference type="Proteomes" id="UP001162162"/>
    </source>
</evidence>
<feature type="domain" description="Glutamine amidotransferase type-2" evidence="4">
    <location>
        <begin position="2"/>
        <end position="228"/>
    </location>
</feature>
<accession>A0AAV8YTJ2</accession>
<evidence type="ECO:0000256" key="2">
    <source>
        <dbReference type="ARBA" id="ARBA00022888"/>
    </source>
</evidence>
<dbReference type="Gene3D" id="3.60.20.10">
    <property type="entry name" value="Glutamine Phosphoribosylpyrophosphate, subunit 1, domain 1"/>
    <property type="match status" value="1"/>
</dbReference>